<dbReference type="Pfam" id="PF12706">
    <property type="entry name" value="Lactamase_B_2"/>
    <property type="match status" value="1"/>
</dbReference>
<reference evidence="3 4" key="1">
    <citation type="submission" date="2015-12" db="EMBL/GenBank/DDBJ databases">
        <authorList>
            <person name="Shamseldin A."/>
            <person name="Moawad H."/>
            <person name="Abd El-Rahim W.M."/>
            <person name="Sadowsky M.J."/>
        </authorList>
    </citation>
    <scope>NUCLEOTIDE SEQUENCE [LARGE SCALE GENOMIC DNA]</scope>
    <source>
        <strain evidence="3 4">D7</strain>
    </source>
</reference>
<dbReference type="SUPFAM" id="SSF56281">
    <property type="entry name" value="Metallo-hydrolase/oxidoreductase"/>
    <property type="match status" value="1"/>
</dbReference>
<evidence type="ECO:0000313" key="4">
    <source>
        <dbReference type="Proteomes" id="UP000063991"/>
    </source>
</evidence>
<keyword evidence="1 3" id="KW-0378">Hydrolase</keyword>
<dbReference type="OrthoDB" id="9803916at2"/>
<dbReference type="PANTHER" id="PTHR46018:SF2">
    <property type="entry name" value="ZINC PHOSPHODIESTERASE ELAC PROTEIN 1"/>
    <property type="match status" value="1"/>
</dbReference>
<dbReference type="CDD" id="cd07719">
    <property type="entry name" value="arylsulfatase_AtsA-like_MBL-fold"/>
    <property type="match status" value="1"/>
</dbReference>
<name>A0A126Q754_ALTMA</name>
<dbReference type="GO" id="GO:0042781">
    <property type="term" value="F:3'-tRNA processing endoribonuclease activity"/>
    <property type="evidence" value="ECO:0007669"/>
    <property type="project" value="TreeGrafter"/>
</dbReference>
<dbReference type="AlphaFoldDB" id="A0A126Q754"/>
<gene>
    <name evidence="3" type="ORF">AVL55_19395</name>
</gene>
<organism evidence="3 4">
    <name type="scientific">Alteromonas macleodii</name>
    <name type="common">Pseudoalteromonas macleodii</name>
    <dbReference type="NCBI Taxonomy" id="28108"/>
    <lineage>
        <taxon>Bacteria</taxon>
        <taxon>Pseudomonadati</taxon>
        <taxon>Pseudomonadota</taxon>
        <taxon>Gammaproteobacteria</taxon>
        <taxon>Alteromonadales</taxon>
        <taxon>Alteromonadaceae</taxon>
        <taxon>Alteromonas/Salinimonas group</taxon>
        <taxon>Alteromonas</taxon>
    </lineage>
</organism>
<dbReference type="InterPro" id="IPR001279">
    <property type="entry name" value="Metallo-B-lactamas"/>
</dbReference>
<evidence type="ECO:0000256" key="1">
    <source>
        <dbReference type="ARBA" id="ARBA00022801"/>
    </source>
</evidence>
<dbReference type="Proteomes" id="UP000063991">
    <property type="component" value="Chromosome"/>
</dbReference>
<dbReference type="Gene3D" id="3.60.15.10">
    <property type="entry name" value="Ribonuclease Z/Hydroxyacylglutathione hydrolase-like"/>
    <property type="match status" value="1"/>
</dbReference>
<dbReference type="InterPro" id="IPR044094">
    <property type="entry name" value="AtsA-like_MBL-fold"/>
</dbReference>
<evidence type="ECO:0000313" key="3">
    <source>
        <dbReference type="EMBL" id="AMK00520.1"/>
    </source>
</evidence>
<sequence length="351" mass="37278">MTVINKRLSNVRSGIGLTRQDKQRGRKQTAFFCAMTTTAVLSFSALAQPLSQPSTTSDDAGLSTSPMGCHNVSVQILGSGGPELDDGKTSSAYVVWVNGSARVLVDAGSGSSVQFGAAGATFESLEVILLSHLHTDHSADLPSFVKGGYFTDREKDLIIMGPEGNDIMPSTNAYVSSLIGKNGAFKYLSSYTIEGQDDYTISTKSIGATTFEQPFKRNVNDSVSVEAMTVNHGPIPALAWKVKANGCEAVFSGDTNDKQGNLARFAKNADLLVLHNAIGDDAGQVAKNLHMTPTQIIDIAAQSNAKQIVLSHIMKRSEPGLDALTEAITVVAEGRVYAAEDLMNITLSEQE</sequence>
<proteinExistence type="predicted"/>
<dbReference type="SMART" id="SM00849">
    <property type="entry name" value="Lactamase_B"/>
    <property type="match status" value="1"/>
</dbReference>
<dbReference type="RefSeq" id="WP_061096458.1">
    <property type="nucleotide sequence ID" value="NZ_CP014323.1"/>
</dbReference>
<dbReference type="EMBL" id="CP014323">
    <property type="protein sequence ID" value="AMK00520.1"/>
    <property type="molecule type" value="Genomic_DNA"/>
</dbReference>
<accession>A0A126Q754</accession>
<protein>
    <submittedName>
        <fullName evidence="3">MBL fold metallo-hydrolase</fullName>
    </submittedName>
</protein>
<dbReference type="InterPro" id="IPR036866">
    <property type="entry name" value="RibonucZ/Hydroxyglut_hydro"/>
</dbReference>
<evidence type="ECO:0000259" key="2">
    <source>
        <dbReference type="SMART" id="SM00849"/>
    </source>
</evidence>
<feature type="domain" description="Metallo-beta-lactamase" evidence="2">
    <location>
        <begin position="89"/>
        <end position="303"/>
    </location>
</feature>
<dbReference type="PANTHER" id="PTHR46018">
    <property type="entry name" value="ZINC PHOSPHODIESTERASE ELAC PROTEIN 1"/>
    <property type="match status" value="1"/>
</dbReference>